<dbReference type="PIRSF" id="PIRSF006809">
    <property type="entry name" value="GTP-binding_hflX_prd"/>
    <property type="match status" value="1"/>
</dbReference>
<feature type="binding site" evidence="7">
    <location>
        <begin position="274"/>
        <end position="281"/>
    </location>
    <ligand>
        <name>GTP</name>
        <dbReference type="ChEBI" id="CHEBI:37565"/>
    </ligand>
</feature>
<reference evidence="11 12" key="1">
    <citation type="submission" date="2017-11" db="EMBL/GenBank/DDBJ databases">
        <title>Infants hospitalized years apart are colonized by the same room-sourced microbial strains.</title>
        <authorList>
            <person name="Brooks B."/>
            <person name="Olm M.R."/>
            <person name="Firek B.A."/>
            <person name="Baker R."/>
            <person name="Thomas B.C."/>
            <person name="Morowitz M.J."/>
            <person name="Banfield J.F."/>
        </authorList>
    </citation>
    <scope>NUCLEOTIDE SEQUENCE [LARGE SCALE GENOMIC DNA]</scope>
    <source>
        <strain evidence="11">S2_012_000_R3_87</strain>
    </source>
</reference>
<dbReference type="InterPro" id="IPR032305">
    <property type="entry name" value="GTP-bd_M"/>
</dbReference>
<dbReference type="InterPro" id="IPR030394">
    <property type="entry name" value="G_HFLX_dom"/>
</dbReference>
<dbReference type="Pfam" id="PF16360">
    <property type="entry name" value="GTP-bdg_M"/>
    <property type="match status" value="1"/>
</dbReference>
<dbReference type="InterPro" id="IPR016496">
    <property type="entry name" value="GTPase_HflX"/>
</dbReference>
<dbReference type="PANTHER" id="PTHR10229">
    <property type="entry name" value="GTP-BINDING PROTEIN HFLX"/>
    <property type="match status" value="1"/>
</dbReference>
<dbReference type="GO" id="GO:0046872">
    <property type="term" value="F:metal ion binding"/>
    <property type="evidence" value="ECO:0007669"/>
    <property type="project" value="UniProtKB-KW"/>
</dbReference>
<evidence type="ECO:0000313" key="11">
    <source>
        <dbReference type="EMBL" id="PZP00308.1"/>
    </source>
</evidence>
<dbReference type="Pfam" id="PF01926">
    <property type="entry name" value="MMR_HSR1"/>
    <property type="match status" value="1"/>
</dbReference>
<dbReference type="GO" id="GO:0005737">
    <property type="term" value="C:cytoplasm"/>
    <property type="evidence" value="ECO:0007669"/>
    <property type="project" value="UniProtKB-SubCell"/>
</dbReference>
<comment type="function">
    <text evidence="6">GTPase that associates with the 50S ribosomal subunit and may have a role during protein synthesis or ribosome biogenesis.</text>
</comment>
<dbReference type="PRINTS" id="PR00326">
    <property type="entry name" value="GTP1OBG"/>
</dbReference>
<keyword evidence="4 8" id="KW-0460">Magnesium</keyword>
<feature type="binding site" evidence="8">
    <location>
        <position position="301"/>
    </location>
    <ligand>
        <name>Mg(2+)</name>
        <dbReference type="ChEBI" id="CHEBI:18420"/>
    </ligand>
</feature>
<gene>
    <name evidence="6 11" type="primary">hflX</name>
    <name evidence="11" type="ORF">DI609_06580</name>
</gene>
<dbReference type="PROSITE" id="PS51705">
    <property type="entry name" value="G_HFLX"/>
    <property type="match status" value="1"/>
</dbReference>
<evidence type="ECO:0000256" key="1">
    <source>
        <dbReference type="ARBA" id="ARBA00022490"/>
    </source>
</evidence>
<dbReference type="GO" id="GO:0043022">
    <property type="term" value="F:ribosome binding"/>
    <property type="evidence" value="ECO:0007669"/>
    <property type="project" value="TreeGrafter"/>
</dbReference>
<feature type="region of interest" description="Disordered" evidence="9">
    <location>
        <begin position="207"/>
        <end position="227"/>
    </location>
</feature>
<accession>A0A2W5B4H6</accession>
<dbReference type="GO" id="GO:0005525">
    <property type="term" value="F:GTP binding"/>
    <property type="evidence" value="ECO:0007669"/>
    <property type="project" value="UniProtKB-UniRule"/>
</dbReference>
<evidence type="ECO:0000259" key="10">
    <source>
        <dbReference type="PROSITE" id="PS51705"/>
    </source>
</evidence>
<dbReference type="InterPro" id="IPR025121">
    <property type="entry name" value="GTPase_HflX_N"/>
</dbReference>
<dbReference type="FunFam" id="3.40.50.11060:FF:000001">
    <property type="entry name" value="GTPase HflX"/>
    <property type="match status" value="1"/>
</dbReference>
<organism evidence="11 12">
    <name type="scientific">Corynebacterium urealyticum</name>
    <dbReference type="NCBI Taxonomy" id="43771"/>
    <lineage>
        <taxon>Bacteria</taxon>
        <taxon>Bacillati</taxon>
        <taxon>Actinomycetota</taxon>
        <taxon>Actinomycetes</taxon>
        <taxon>Mycobacteriales</taxon>
        <taxon>Corynebacteriaceae</taxon>
        <taxon>Corynebacterium</taxon>
    </lineage>
</organism>
<name>A0A2W5B4H6_9CORY</name>
<dbReference type="Proteomes" id="UP000249451">
    <property type="component" value="Unassembled WGS sequence"/>
</dbReference>
<feature type="binding site" evidence="7">
    <location>
        <begin position="391"/>
        <end position="394"/>
    </location>
    <ligand>
        <name>GTP</name>
        <dbReference type="ChEBI" id="CHEBI:37565"/>
    </ligand>
</feature>
<comment type="subunit">
    <text evidence="6">Monomer. Associates with the 50S ribosomal subunit.</text>
</comment>
<keyword evidence="2 8" id="KW-0479">Metal-binding</keyword>
<keyword evidence="1 6" id="KW-0963">Cytoplasm</keyword>
<comment type="cofactor">
    <cofactor evidence="8">
        <name>Mg(2+)</name>
        <dbReference type="ChEBI" id="CHEBI:18420"/>
    </cofactor>
</comment>
<sequence>MASNSDNVVDLFSDSSEGEDFELESQQSPTIGELDLEARSSLRRLTRGVSSYTDDQSEITEVEYRQLRLEKVILVGVWTEGTIAQIEASLEELVALAETAGSEVLETVYQKRDKPDPGTYIGRGKVSELAEIIQSTGADTVICDGELSPGQMIALENALNAKVIDRTMLILDIFAQHAKSREGKAQVSLAQMEYLINRVRGWGTSLSRQTGGRAGSNGGVGLRGPGETKIEADRRRLRAEMARLRKEIAAMKTPRDTKRQRRDASAVPQVAIAGYTNAGKSSLLNALTGAGVLVEDALFATLDPTTRRAELADGRSVIFSDTVGFVRHLPTQLVEAFRSTLEEVMAADVVLHVVDGSDPFPLEQIRSVNTVISEIVAESGQDAPPEIMVVNKIDKADPLVLAELRHKLNDVVFVSAHTGEGIDELETRLELFLNSLDETGVFAVPFDRGDVVSRIHDLGTVTQEEYDATGTVLTARVPKKLARELDAFRVTDREHDDLDVDGAATS</sequence>
<evidence type="ECO:0000256" key="5">
    <source>
        <dbReference type="ARBA" id="ARBA00023134"/>
    </source>
</evidence>
<evidence type="ECO:0000256" key="3">
    <source>
        <dbReference type="ARBA" id="ARBA00022741"/>
    </source>
</evidence>
<feature type="domain" description="Hflx-type G" evidence="10">
    <location>
        <begin position="268"/>
        <end position="437"/>
    </location>
</feature>
<evidence type="ECO:0000313" key="12">
    <source>
        <dbReference type="Proteomes" id="UP000249451"/>
    </source>
</evidence>
<dbReference type="InterPro" id="IPR042108">
    <property type="entry name" value="GTPase_HflX_N_sf"/>
</dbReference>
<dbReference type="GO" id="GO:0003924">
    <property type="term" value="F:GTPase activity"/>
    <property type="evidence" value="ECO:0007669"/>
    <property type="project" value="UniProtKB-UniRule"/>
</dbReference>
<keyword evidence="3 6" id="KW-0547">Nucleotide-binding</keyword>
<dbReference type="CDD" id="cd01878">
    <property type="entry name" value="HflX"/>
    <property type="match status" value="1"/>
</dbReference>
<dbReference type="SUPFAM" id="SSF52540">
    <property type="entry name" value="P-loop containing nucleoside triphosphate hydrolases"/>
    <property type="match status" value="1"/>
</dbReference>
<dbReference type="Gene3D" id="3.40.50.300">
    <property type="entry name" value="P-loop containing nucleotide triphosphate hydrolases"/>
    <property type="match status" value="1"/>
</dbReference>
<evidence type="ECO:0000256" key="2">
    <source>
        <dbReference type="ARBA" id="ARBA00022723"/>
    </source>
</evidence>
<comment type="subcellular location">
    <subcellularLocation>
        <location evidence="6">Cytoplasm</location>
    </subcellularLocation>
    <text evidence="6">May associate with membranes.</text>
</comment>
<dbReference type="Gene3D" id="3.40.50.11060">
    <property type="entry name" value="GTPase HflX, N-terminal domain"/>
    <property type="match status" value="1"/>
</dbReference>
<feature type="binding site" evidence="7">
    <location>
        <begin position="415"/>
        <end position="417"/>
    </location>
    <ligand>
        <name>GTP</name>
        <dbReference type="ChEBI" id="CHEBI:37565"/>
    </ligand>
</feature>
<dbReference type="NCBIfam" id="TIGR03156">
    <property type="entry name" value="GTP_HflX"/>
    <property type="match status" value="1"/>
</dbReference>
<dbReference type="Gene3D" id="6.10.250.2860">
    <property type="match status" value="1"/>
</dbReference>
<evidence type="ECO:0000256" key="9">
    <source>
        <dbReference type="SAM" id="MobiDB-lite"/>
    </source>
</evidence>
<proteinExistence type="inferred from homology"/>
<comment type="caution">
    <text evidence="11">The sequence shown here is derived from an EMBL/GenBank/DDBJ whole genome shotgun (WGS) entry which is preliminary data.</text>
</comment>
<feature type="compositionally biased region" description="Gly residues" evidence="9">
    <location>
        <begin position="212"/>
        <end position="224"/>
    </location>
</feature>
<feature type="region of interest" description="Disordered" evidence="9">
    <location>
        <begin position="1"/>
        <end position="29"/>
    </location>
</feature>
<evidence type="ECO:0000256" key="8">
    <source>
        <dbReference type="PIRSR" id="PIRSR006809-2"/>
    </source>
</evidence>
<dbReference type="Pfam" id="PF13167">
    <property type="entry name" value="GTP-bdg_N"/>
    <property type="match status" value="1"/>
</dbReference>
<keyword evidence="5 6" id="KW-0342">GTP-binding</keyword>
<dbReference type="InterPro" id="IPR006073">
    <property type="entry name" value="GTP-bd"/>
</dbReference>
<feature type="binding site" evidence="7">
    <location>
        <begin position="321"/>
        <end position="324"/>
    </location>
    <ligand>
        <name>GTP</name>
        <dbReference type="ChEBI" id="CHEBI:37565"/>
    </ligand>
</feature>
<evidence type="ECO:0000256" key="7">
    <source>
        <dbReference type="PIRSR" id="PIRSR006809-1"/>
    </source>
</evidence>
<evidence type="ECO:0000256" key="4">
    <source>
        <dbReference type="ARBA" id="ARBA00022842"/>
    </source>
</evidence>
<feature type="binding site" evidence="8">
    <location>
        <position position="281"/>
    </location>
    <ligand>
        <name>Mg(2+)</name>
        <dbReference type="ChEBI" id="CHEBI:18420"/>
    </ligand>
</feature>
<dbReference type="HAMAP" id="MF_00900">
    <property type="entry name" value="GTPase_HflX"/>
    <property type="match status" value="1"/>
</dbReference>
<evidence type="ECO:0000256" key="6">
    <source>
        <dbReference type="HAMAP-Rule" id="MF_00900"/>
    </source>
</evidence>
<comment type="similarity">
    <text evidence="6">Belongs to the TRAFAC class OBG-HflX-like GTPase superfamily. HflX GTPase family.</text>
</comment>
<feature type="binding site" evidence="7">
    <location>
        <begin position="299"/>
        <end position="303"/>
    </location>
    <ligand>
        <name>GTP</name>
        <dbReference type="ChEBI" id="CHEBI:37565"/>
    </ligand>
</feature>
<dbReference type="InterPro" id="IPR027417">
    <property type="entry name" value="P-loop_NTPase"/>
</dbReference>
<dbReference type="AlphaFoldDB" id="A0A2W5B4H6"/>
<dbReference type="EMBL" id="QFNY01000138">
    <property type="protein sequence ID" value="PZP00308.1"/>
    <property type="molecule type" value="Genomic_DNA"/>
</dbReference>
<dbReference type="PANTHER" id="PTHR10229:SF0">
    <property type="entry name" value="GTP-BINDING PROTEIN 6-RELATED"/>
    <property type="match status" value="1"/>
</dbReference>
<protein>
    <recommendedName>
        <fullName evidence="6">GTPase HflX</fullName>
    </recommendedName>
    <alternativeName>
        <fullName evidence="6">GTP-binding protein HflX</fullName>
    </alternativeName>
</protein>